<feature type="region of interest" description="Disordered" evidence="1">
    <location>
        <begin position="439"/>
        <end position="495"/>
    </location>
</feature>
<proteinExistence type="predicted"/>
<feature type="region of interest" description="Disordered" evidence="1">
    <location>
        <begin position="1057"/>
        <end position="1124"/>
    </location>
</feature>
<evidence type="ECO:0000256" key="1">
    <source>
        <dbReference type="SAM" id="MobiDB-lite"/>
    </source>
</evidence>
<reference evidence="3" key="2">
    <citation type="submission" date="2020-11" db="EMBL/GenBank/DDBJ databases">
        <authorList>
            <person name="McCartney M.A."/>
            <person name="Auch B."/>
            <person name="Kono T."/>
            <person name="Mallez S."/>
            <person name="Becker A."/>
            <person name="Gohl D.M."/>
            <person name="Silverstein K.A.T."/>
            <person name="Koren S."/>
            <person name="Bechman K.B."/>
            <person name="Herman A."/>
            <person name="Abrahante J.E."/>
            <person name="Garbe J."/>
        </authorList>
    </citation>
    <scope>NUCLEOTIDE SEQUENCE</scope>
    <source>
        <strain evidence="3">Duluth1</strain>
        <tissue evidence="3">Whole animal</tissue>
    </source>
</reference>
<feature type="region of interest" description="Disordered" evidence="1">
    <location>
        <begin position="2237"/>
        <end position="2265"/>
    </location>
</feature>
<feature type="compositionally biased region" description="Acidic residues" evidence="1">
    <location>
        <begin position="1204"/>
        <end position="1215"/>
    </location>
</feature>
<evidence type="ECO:0000313" key="3">
    <source>
        <dbReference type="EMBL" id="KAH3839752.1"/>
    </source>
</evidence>
<protein>
    <recommendedName>
        <fullName evidence="2">MGA conserved domain-containing protein</fullName>
    </recommendedName>
</protein>
<feature type="compositionally biased region" description="Polar residues" evidence="1">
    <location>
        <begin position="867"/>
        <end position="879"/>
    </location>
</feature>
<feature type="region of interest" description="Disordered" evidence="1">
    <location>
        <begin position="401"/>
        <end position="422"/>
    </location>
</feature>
<feature type="compositionally biased region" description="Basic and acidic residues" evidence="1">
    <location>
        <begin position="72"/>
        <end position="85"/>
    </location>
</feature>
<feature type="compositionally biased region" description="Polar residues" evidence="1">
    <location>
        <begin position="1867"/>
        <end position="1892"/>
    </location>
</feature>
<feature type="compositionally biased region" description="Basic residues" evidence="1">
    <location>
        <begin position="159"/>
        <end position="168"/>
    </location>
</feature>
<comment type="caution">
    <text evidence="3">The sequence shown here is derived from an EMBL/GenBank/DDBJ whole genome shotgun (WGS) entry which is preliminary data.</text>
</comment>
<feature type="compositionally biased region" description="Low complexity" evidence="1">
    <location>
        <begin position="1536"/>
        <end position="1545"/>
    </location>
</feature>
<feature type="compositionally biased region" description="Basic residues" evidence="1">
    <location>
        <begin position="1067"/>
        <end position="1080"/>
    </location>
</feature>
<accession>A0A9D4KH22</accession>
<gene>
    <name evidence="3" type="ORF">DPMN_113186</name>
</gene>
<feature type="region of interest" description="Disordered" evidence="1">
    <location>
        <begin position="1851"/>
        <end position="1892"/>
    </location>
</feature>
<dbReference type="Pfam" id="PF16059">
    <property type="entry name" value="MGA_dom"/>
    <property type="match status" value="1"/>
</dbReference>
<feature type="compositionally biased region" description="Basic residues" evidence="1">
    <location>
        <begin position="950"/>
        <end position="959"/>
    </location>
</feature>
<keyword evidence="4" id="KW-1185">Reference proteome</keyword>
<feature type="region of interest" description="Disordered" evidence="1">
    <location>
        <begin position="50"/>
        <end position="239"/>
    </location>
</feature>
<feature type="compositionally biased region" description="Basic and acidic residues" evidence="1">
    <location>
        <begin position="473"/>
        <end position="489"/>
    </location>
</feature>
<organism evidence="3 4">
    <name type="scientific">Dreissena polymorpha</name>
    <name type="common">Zebra mussel</name>
    <name type="synonym">Mytilus polymorpha</name>
    <dbReference type="NCBI Taxonomy" id="45954"/>
    <lineage>
        <taxon>Eukaryota</taxon>
        <taxon>Metazoa</taxon>
        <taxon>Spiralia</taxon>
        <taxon>Lophotrochozoa</taxon>
        <taxon>Mollusca</taxon>
        <taxon>Bivalvia</taxon>
        <taxon>Autobranchia</taxon>
        <taxon>Heteroconchia</taxon>
        <taxon>Euheterodonta</taxon>
        <taxon>Imparidentia</taxon>
        <taxon>Neoheterodontei</taxon>
        <taxon>Myida</taxon>
        <taxon>Dreissenoidea</taxon>
        <taxon>Dreissenidae</taxon>
        <taxon>Dreissena</taxon>
    </lineage>
</organism>
<name>A0A9D4KH22_DREPO</name>
<feature type="region of interest" description="Disordered" evidence="1">
    <location>
        <begin position="934"/>
        <end position="973"/>
    </location>
</feature>
<feature type="domain" description="MGA conserved" evidence="2">
    <location>
        <begin position="1013"/>
        <end position="1055"/>
    </location>
</feature>
<evidence type="ECO:0000313" key="4">
    <source>
        <dbReference type="Proteomes" id="UP000828390"/>
    </source>
</evidence>
<feature type="region of interest" description="Disordered" evidence="1">
    <location>
        <begin position="1527"/>
        <end position="1546"/>
    </location>
</feature>
<dbReference type="Proteomes" id="UP000828390">
    <property type="component" value="Unassembled WGS sequence"/>
</dbReference>
<feature type="compositionally biased region" description="Polar residues" evidence="1">
    <location>
        <begin position="139"/>
        <end position="149"/>
    </location>
</feature>
<feature type="compositionally biased region" description="Basic and acidic residues" evidence="1">
    <location>
        <begin position="225"/>
        <end position="239"/>
    </location>
</feature>
<feature type="region of interest" description="Disordered" evidence="1">
    <location>
        <begin position="1204"/>
        <end position="1300"/>
    </location>
</feature>
<feature type="compositionally biased region" description="Polar residues" evidence="1">
    <location>
        <begin position="50"/>
        <end position="62"/>
    </location>
</feature>
<dbReference type="InterPro" id="IPR032060">
    <property type="entry name" value="MGA_dom"/>
</dbReference>
<reference evidence="3" key="1">
    <citation type="journal article" date="2019" name="bioRxiv">
        <title>The Genome of the Zebra Mussel, Dreissena polymorpha: A Resource for Invasive Species Research.</title>
        <authorList>
            <person name="McCartney M.A."/>
            <person name="Auch B."/>
            <person name="Kono T."/>
            <person name="Mallez S."/>
            <person name="Zhang Y."/>
            <person name="Obille A."/>
            <person name="Becker A."/>
            <person name="Abrahante J.E."/>
            <person name="Garbe J."/>
            <person name="Badalamenti J.P."/>
            <person name="Herman A."/>
            <person name="Mangelson H."/>
            <person name="Liachko I."/>
            <person name="Sullivan S."/>
            <person name="Sone E.D."/>
            <person name="Koren S."/>
            <person name="Silverstein K.A.T."/>
            <person name="Beckman K.B."/>
            <person name="Gohl D.M."/>
        </authorList>
    </citation>
    <scope>NUCLEOTIDE SEQUENCE</scope>
    <source>
        <strain evidence="3">Duluth1</strain>
        <tissue evidence="3">Whole animal</tissue>
    </source>
</reference>
<feature type="region of interest" description="Disordered" evidence="1">
    <location>
        <begin position="855"/>
        <end position="885"/>
    </location>
</feature>
<feature type="compositionally biased region" description="Low complexity" evidence="1">
    <location>
        <begin position="1281"/>
        <end position="1293"/>
    </location>
</feature>
<feature type="compositionally biased region" description="Polar residues" evidence="1">
    <location>
        <begin position="443"/>
        <end position="453"/>
    </location>
</feature>
<dbReference type="EMBL" id="JAIWYP010000004">
    <property type="protein sequence ID" value="KAH3839752.1"/>
    <property type="molecule type" value="Genomic_DNA"/>
</dbReference>
<evidence type="ECO:0000259" key="2">
    <source>
        <dbReference type="Pfam" id="PF16059"/>
    </source>
</evidence>
<sequence>MKGTGGKSPAKTSKESLDKFQDSFVCEDNASIQNIKALFVETDKDLNDVQTSINSMSPNSHGSTKKKGMKNKIRDSSPSKADACKKKSPVKRTPKSSPSKQESSDLPAKGPLESPKTKRVYKKKSDTSVVKQSKKPENLSVNQDLSTCNADVETIQVSSKKKHGKTLKAKTDQLESSVDTQPEHSKESSPVSLKSRKKKSDLKTDYATDSVTKLTPKRSRSPKKLTSEKKTSPKKGAEAVRVLDFDDHEMKEQILKSISCSFPNNYKYQYRASSETFGRDLSDLIGKVNSALKEKPAVLKSVFGENVLPDSASSPESVENIEELDTINRHLTQDYVCDDIKEIMEGILTQICSKKDTADKNTHNRVNLEGNKRLDSDNVQAEEIKMETELKKATVVKMSSVKSKDICSPRKEKVNDDHQHNKKETVSIFEMYGLQLKKKPANSDATHNSSSEKSGVAADKESERKNQTASDTNLKDVSDTEKKLNHSEGDVLLDSECQSKKSVESIVISDDEEHSQTNKKYEKQVTKTKFVAINNLAEPKPIEILKKHEKKTSDKKGAFVCDELDFYLQSNKENHNASPHTMKFLDAQIKEELEKAEPDIDEVDGHVFLSFSSEFALKAHLSLESKIDWLTVGHLKKVAALKEMKERQNDAGTRRVTDVKLHDELKQSFRGIPMRMMKYQKLLKQEVEDMLTGRQQTTPFKCPLKPIEKTADVTKIKGWKNKFKTAEAIPDATGINVSESGKVHWRTEERLLKKLDPVEAKDIGLDLKKKRRKLVTYNKSKRGSKDVNEYQYLIDESVVTERDVYNEEEEMPLPDKIPYHVKYLSQHKYGARKMFVKKMKLDAEDERILKKLGTQKQVKDEDEDMETSSVCGKTSSRSGRGNGSIESAEKISMTMALEAVSALNMKLMVKAKSLSKGLVGKSYADEDYYEPCAEDVNDAPDDDIKPDARRARKASLRKRSNAEESGPATAMTDDAPVKIKKEMGCTEPGCRYGCICHLCRPQDSGEERDVVMDVKPTCDKEYCKLGCICESIDTNKMRSSHCRKPGCMLECKCPPKQPKPDIPRENTKKKKKGHQKRRKSTPVLGQQEEQLKDQSGPLSRGLSENEDWEPPSKKKKPTVDRYANLPRRETTYRLAKNLDAVSRKAMEVYATSEMYAEQKNFRRRKSDHTPDDSPHVFESLSAPNIHAERSTLIVKPEDVLEISDSDSEPIQDDIESCQRTTPYQRTARKHERNDFRTQNEIAGKQQGAGDMGGSVGSVDEDTKGANSSTNRRKSGKRSNFPSSAPSSASLSASEKLGLNRKVAEESPIRVEKVEQKWKTQMVCLKAKKKNDDKSESAEIKLLEIISNCQWENKRTNMLSKISHAISKDPSLGVTKVDTVDWDSYVLHFMIRADKPAMIPEELKSKLPSEMFSIRIKVTQKNEVDLTKENEPIVIKDDEDEKKKLNLTLQKKLIDKIKFAERLRNLIISEEQKGVKSSKFSVSREGIERALKKYKTQLWKSYTGCSNMSLQQMKEAVLAAKAGAARSQELSSQPVPSVSKSHSESSLDTNTINRISMNQGLKIVCPSSSGLVTLPGSRTGQGGFQPFVQGGLEKNGMLLSQNIPVVSRQNSNLVPSTSSFSSRTTVSSLIGQPCVAFVSEPGKTGLPLNTSGNMKVINVGAGVSNVLASSSSVVSNVRQAGVPGAVCVSVVPHSAVPVVISGPVSVHSSQKLDCKTKNVAVPLTAISKKSIPANQILLVPVSQGVLSGSGKLIGNKVVLIETEPKMIAPASNSAPVPVTINSSKAQRSTSPAGFVRPPNTEAIHLVPTPDALNNSLRQALPGVRLQYHGTVPSNLYPIKMAAPTCSSIPTLTRGNTSKPQSVIGGSVPPTSAVNTNAKSHISTPKAHPNTSPSKSCEPIVCEAVCESAKQKQSVDKVKNETKSEEDDQMALDPETGLLSEETIFAEKIKDCKCDDVIEIDTKDEMLHNEDEVLISQPIKTEGGVDLKPDVMEADNDKDLLQVLSETKEVDLSDISKFREFEEIGNQLTEQIKQIVASETAKVCPGEEVAKRKRDSPDFLDESEKSQSTKKACLDITRISINESEDSDVDIMTCDLGPGKPSLSPCSLSPASSQFFNEDSQLSGSAGLTKTEQEKSRRITLKYLLKNLNHVTFKYNQKLATYKTGIPKHFVLAESVQLVKALKARNRSLEESLDDGRQYQKSLQKKLEILVGSFVQSGVPETIIKNFLKSVTNAALSTHPLTNRRRGQKSAVRPDSESEESDTELEYDRVTTKDVLSVHSPYTTLMTDKPEDGKIIVPEADSPPPFLRYRLGAQWENSLDGEKHTELPKQVSVERCVSDWNHADGTLQNVKVLEKPVQSPKAVVSTSQRVSNIDSAIRINNTDLKINPALSTVNSNRPRVPVSQSDNNHSKQTVLYGGVCFNHGRIDKSSIKIIKAVGAIPSGAYHQAPHANTNTSISYTGNDKLSAQGLNASGNNEPVVIDSDSIYHSSDEDEVRSSTGDNVMSLDDEMGEPLTNCLQDSTESEDLLRAMVEQQIT</sequence>
<feature type="compositionally biased region" description="Basic and acidic residues" evidence="1">
    <location>
        <begin position="402"/>
        <end position="422"/>
    </location>
</feature>